<keyword evidence="1" id="KW-1133">Transmembrane helix</keyword>
<dbReference type="AlphaFoldDB" id="A0A366DMN3"/>
<gene>
    <name evidence="2" type="ORF">DFR74_105101</name>
</gene>
<sequence length="112" mass="12090">MATQHSKPEMRGLGRIAPWSQHWLSPTSLITTGLLLLIPVLIAMGPLVAALLIQLHQDDAGPRTVALVAVLICSVALLVGAAFFFSEAWRTSHVSRADHTAPHRPPDRRTGS</sequence>
<dbReference type="RefSeq" id="WP_147265841.1">
    <property type="nucleotide sequence ID" value="NZ_CP107943.1"/>
</dbReference>
<dbReference type="Proteomes" id="UP000252586">
    <property type="component" value="Unassembled WGS sequence"/>
</dbReference>
<proteinExistence type="predicted"/>
<organism evidence="2 3">
    <name type="scientific">Nocardia puris</name>
    <dbReference type="NCBI Taxonomy" id="208602"/>
    <lineage>
        <taxon>Bacteria</taxon>
        <taxon>Bacillati</taxon>
        <taxon>Actinomycetota</taxon>
        <taxon>Actinomycetes</taxon>
        <taxon>Mycobacteriales</taxon>
        <taxon>Nocardiaceae</taxon>
        <taxon>Nocardia</taxon>
    </lineage>
</organism>
<evidence type="ECO:0000313" key="2">
    <source>
        <dbReference type="EMBL" id="RBO90699.1"/>
    </source>
</evidence>
<keyword evidence="1" id="KW-0812">Transmembrane</keyword>
<protein>
    <submittedName>
        <fullName evidence="2">Uncharacterized protein</fullName>
    </submittedName>
</protein>
<reference evidence="2 3" key="1">
    <citation type="submission" date="2018-06" db="EMBL/GenBank/DDBJ databases">
        <title>Genomic Encyclopedia of Type Strains, Phase IV (KMG-IV): sequencing the most valuable type-strain genomes for metagenomic binning, comparative biology and taxonomic classification.</title>
        <authorList>
            <person name="Goeker M."/>
        </authorList>
    </citation>
    <scope>NUCLEOTIDE SEQUENCE [LARGE SCALE GENOMIC DNA]</scope>
    <source>
        <strain evidence="2 3">DSM 44599</strain>
    </source>
</reference>
<evidence type="ECO:0000256" key="1">
    <source>
        <dbReference type="SAM" id="Phobius"/>
    </source>
</evidence>
<feature type="transmembrane region" description="Helical" evidence="1">
    <location>
        <begin position="29"/>
        <end position="53"/>
    </location>
</feature>
<keyword evidence="3" id="KW-1185">Reference proteome</keyword>
<keyword evidence="1" id="KW-0472">Membrane</keyword>
<comment type="caution">
    <text evidence="2">The sequence shown here is derived from an EMBL/GenBank/DDBJ whole genome shotgun (WGS) entry which is preliminary data.</text>
</comment>
<dbReference type="STRING" id="1210090.GCA_001613185_01679"/>
<dbReference type="EMBL" id="QNRE01000005">
    <property type="protein sequence ID" value="RBO90699.1"/>
    <property type="molecule type" value="Genomic_DNA"/>
</dbReference>
<accession>A0A366DMN3</accession>
<name>A0A366DMN3_9NOCA</name>
<feature type="transmembrane region" description="Helical" evidence="1">
    <location>
        <begin position="65"/>
        <end position="85"/>
    </location>
</feature>
<evidence type="ECO:0000313" key="3">
    <source>
        <dbReference type="Proteomes" id="UP000252586"/>
    </source>
</evidence>